<protein>
    <submittedName>
        <fullName evidence="1">Uncharacterized protein</fullName>
    </submittedName>
</protein>
<dbReference type="AlphaFoldDB" id="T1HZQ7"/>
<dbReference type="EnsemblMetazoa" id="RPRC009527-RA">
    <property type="protein sequence ID" value="RPRC009527-PA"/>
    <property type="gene ID" value="RPRC009527"/>
</dbReference>
<proteinExistence type="predicted"/>
<dbReference type="InParanoid" id="T1HZQ7"/>
<name>T1HZQ7_RHOPR</name>
<evidence type="ECO:0000313" key="2">
    <source>
        <dbReference type="Proteomes" id="UP000015103"/>
    </source>
</evidence>
<evidence type="ECO:0000313" key="1">
    <source>
        <dbReference type="EnsemblMetazoa" id="RPRC009527-PA"/>
    </source>
</evidence>
<dbReference type="Proteomes" id="UP000015103">
    <property type="component" value="Unassembled WGS sequence"/>
</dbReference>
<dbReference type="HOGENOM" id="CLU_3108942_0_0_1"/>
<reference evidence="1" key="1">
    <citation type="submission" date="2015-05" db="UniProtKB">
        <authorList>
            <consortium name="EnsemblMetazoa"/>
        </authorList>
    </citation>
    <scope>IDENTIFICATION</scope>
</reference>
<sequence>MFTSNARIVCKISYNKIDAYYNDEKCKNIKSSSHETMYIIRKAGLIFCEIL</sequence>
<accession>T1HZQ7</accession>
<dbReference type="EMBL" id="ACPB03007519">
    <property type="status" value="NOT_ANNOTATED_CDS"/>
    <property type="molecule type" value="Genomic_DNA"/>
</dbReference>
<dbReference type="VEuPathDB" id="VectorBase:RPRC009527"/>
<keyword evidence="2" id="KW-1185">Reference proteome</keyword>
<organism evidence="1 2">
    <name type="scientific">Rhodnius prolixus</name>
    <name type="common">Triatomid bug</name>
    <dbReference type="NCBI Taxonomy" id="13249"/>
    <lineage>
        <taxon>Eukaryota</taxon>
        <taxon>Metazoa</taxon>
        <taxon>Ecdysozoa</taxon>
        <taxon>Arthropoda</taxon>
        <taxon>Hexapoda</taxon>
        <taxon>Insecta</taxon>
        <taxon>Pterygota</taxon>
        <taxon>Neoptera</taxon>
        <taxon>Paraneoptera</taxon>
        <taxon>Hemiptera</taxon>
        <taxon>Heteroptera</taxon>
        <taxon>Panheteroptera</taxon>
        <taxon>Cimicomorpha</taxon>
        <taxon>Reduviidae</taxon>
        <taxon>Triatominae</taxon>
        <taxon>Rhodnius</taxon>
    </lineage>
</organism>